<comment type="caution">
    <text evidence="1">The sequence shown here is derived from an EMBL/GenBank/DDBJ whole genome shotgun (WGS) entry which is preliminary data.</text>
</comment>
<dbReference type="EMBL" id="BAABIQ010000034">
    <property type="protein sequence ID" value="GAA4793637.1"/>
    <property type="molecule type" value="Genomic_DNA"/>
</dbReference>
<keyword evidence="2" id="KW-1185">Reference proteome</keyword>
<protein>
    <recommendedName>
        <fullName evidence="3">2'-5' RNA ligase family protein</fullName>
    </recommendedName>
</protein>
<gene>
    <name evidence="1" type="ORF">GCM10023231_22440</name>
</gene>
<proteinExistence type="predicted"/>
<evidence type="ECO:0008006" key="3">
    <source>
        <dbReference type="Google" id="ProtNLM"/>
    </source>
</evidence>
<sequence>MHKYSLAIQPHDVLLFRVAEMKKQLRQAIGAHYGSANALAHISLFEWKIVDDKYTAVVSGLRQLIAGLSPFTIVFDGFDYFEHMTHFTFYMKLHPESSQTIIEYSQYIRQLSTATLHSRFYSPHLSIGRRLTKEGLVLAQELFTECKASDFCEAFVVRKFNAQRGQYDIIEKLPLLAEGLYVNRQSRLFH</sequence>
<organism evidence="1 2">
    <name type="scientific">Olivibacter ginsenosidimutans</name>
    <dbReference type="NCBI Taxonomy" id="1176537"/>
    <lineage>
        <taxon>Bacteria</taxon>
        <taxon>Pseudomonadati</taxon>
        <taxon>Bacteroidota</taxon>
        <taxon>Sphingobacteriia</taxon>
        <taxon>Sphingobacteriales</taxon>
        <taxon>Sphingobacteriaceae</taxon>
        <taxon>Olivibacter</taxon>
    </lineage>
</organism>
<dbReference type="SUPFAM" id="SSF55144">
    <property type="entry name" value="LigT-like"/>
    <property type="match status" value="1"/>
</dbReference>
<dbReference type="Proteomes" id="UP001501411">
    <property type="component" value="Unassembled WGS sequence"/>
</dbReference>
<accession>A0ABP9BE46</accession>
<dbReference type="InterPro" id="IPR009097">
    <property type="entry name" value="Cyclic_Pdiesterase"/>
</dbReference>
<dbReference type="Gene3D" id="3.90.1140.10">
    <property type="entry name" value="Cyclic phosphodiesterase"/>
    <property type="match status" value="1"/>
</dbReference>
<dbReference type="Pfam" id="PF13563">
    <property type="entry name" value="2_5_RNA_ligase2"/>
    <property type="match status" value="1"/>
</dbReference>
<name>A0ABP9BE46_9SPHI</name>
<evidence type="ECO:0000313" key="2">
    <source>
        <dbReference type="Proteomes" id="UP001501411"/>
    </source>
</evidence>
<reference evidence="2" key="1">
    <citation type="journal article" date="2019" name="Int. J. Syst. Evol. Microbiol.">
        <title>The Global Catalogue of Microorganisms (GCM) 10K type strain sequencing project: providing services to taxonomists for standard genome sequencing and annotation.</title>
        <authorList>
            <consortium name="The Broad Institute Genomics Platform"/>
            <consortium name="The Broad Institute Genome Sequencing Center for Infectious Disease"/>
            <person name="Wu L."/>
            <person name="Ma J."/>
        </authorList>
    </citation>
    <scope>NUCLEOTIDE SEQUENCE [LARGE SCALE GENOMIC DNA]</scope>
    <source>
        <strain evidence="2">JCM 18200</strain>
    </source>
</reference>
<evidence type="ECO:0000313" key="1">
    <source>
        <dbReference type="EMBL" id="GAA4793637.1"/>
    </source>
</evidence>
<dbReference type="RefSeq" id="WP_345231877.1">
    <property type="nucleotide sequence ID" value="NZ_BAABIQ010000034.1"/>
</dbReference>